<name>A0A822ZJ55_NELNU</name>
<dbReference type="PANTHER" id="PTHR43392">
    <property type="entry name" value="AAA-TYPE ATPASE FAMILY PROTEIN / ANKYRIN REPEAT FAMILY PROTEIN"/>
    <property type="match status" value="1"/>
</dbReference>
<dbReference type="Proteomes" id="UP000607653">
    <property type="component" value="Unassembled WGS sequence"/>
</dbReference>
<proteinExistence type="predicted"/>
<reference evidence="1 2" key="1">
    <citation type="journal article" date="2020" name="Mol. Biol. Evol.">
        <title>Distinct Expression and Methylation Patterns for Genes with Different Fates following a Single Whole-Genome Duplication in Flowering Plants.</title>
        <authorList>
            <person name="Shi T."/>
            <person name="Rahmani R.S."/>
            <person name="Gugger P.F."/>
            <person name="Wang M."/>
            <person name="Li H."/>
            <person name="Zhang Y."/>
            <person name="Li Z."/>
            <person name="Wang Q."/>
            <person name="Van de Peer Y."/>
            <person name="Marchal K."/>
            <person name="Chen J."/>
        </authorList>
    </citation>
    <scope>NUCLEOTIDE SEQUENCE [LARGE SCALE GENOMIC DNA]</scope>
    <source>
        <tissue evidence="1">Leaf</tissue>
    </source>
</reference>
<evidence type="ECO:0000313" key="2">
    <source>
        <dbReference type="Proteomes" id="UP000607653"/>
    </source>
</evidence>
<organism evidence="1 2">
    <name type="scientific">Nelumbo nucifera</name>
    <name type="common">Sacred lotus</name>
    <dbReference type="NCBI Taxonomy" id="4432"/>
    <lineage>
        <taxon>Eukaryota</taxon>
        <taxon>Viridiplantae</taxon>
        <taxon>Streptophyta</taxon>
        <taxon>Embryophyta</taxon>
        <taxon>Tracheophyta</taxon>
        <taxon>Spermatophyta</taxon>
        <taxon>Magnoliopsida</taxon>
        <taxon>Proteales</taxon>
        <taxon>Nelumbonaceae</taxon>
        <taxon>Nelumbo</taxon>
    </lineage>
</organism>
<dbReference type="EMBL" id="DUZY01000007">
    <property type="protein sequence ID" value="DAD44673.1"/>
    <property type="molecule type" value="Genomic_DNA"/>
</dbReference>
<evidence type="ECO:0000313" key="1">
    <source>
        <dbReference type="EMBL" id="DAD44673.1"/>
    </source>
</evidence>
<accession>A0A822ZJ55</accession>
<protein>
    <submittedName>
        <fullName evidence="1">Uncharacterized protein</fullName>
    </submittedName>
</protein>
<keyword evidence="2" id="KW-1185">Reference proteome</keyword>
<comment type="caution">
    <text evidence="1">The sequence shown here is derived from an EMBL/GenBank/DDBJ whole genome shotgun (WGS) entry which is preliminary data.</text>
</comment>
<dbReference type="InterPro" id="IPR050773">
    <property type="entry name" value="CbxX/CfxQ_RuBisCO_ESX"/>
</dbReference>
<gene>
    <name evidence="1" type="ORF">HUJ06_002903</name>
</gene>
<sequence>MMDSGKVVVIFAGYSEPMKCVISSNEGFCRRVTKFFYFRDFSSEVLAQIIHLKMKNLAEESPLYGFKLHQSCIMDAITELIERGTTVKQRQEMNGGLVDPMLVNARENLDLRLDFDCSDTDGLLTITLEDLEAGLESLSQ</sequence>
<dbReference type="AlphaFoldDB" id="A0A822ZJ55"/>
<dbReference type="PANTHER" id="PTHR43392:SF2">
    <property type="entry name" value="AAA-TYPE ATPASE FAMILY PROTEIN _ ANKYRIN REPEAT FAMILY PROTEIN"/>
    <property type="match status" value="1"/>
</dbReference>